<evidence type="ECO:0000313" key="2">
    <source>
        <dbReference type="EMBL" id="GAA2140529.1"/>
    </source>
</evidence>
<protein>
    <recommendedName>
        <fullName evidence="4">PH domain-containing protein</fullName>
    </recommendedName>
</protein>
<accession>A0ABN2ZDE2</accession>
<keyword evidence="1" id="KW-1133">Transmembrane helix</keyword>
<proteinExistence type="predicted"/>
<sequence length="153" mass="16591">MPGSTSSDYRLSPALGARLMGTLLVLLALLLFASTALVALLHLPLDLLVLLAFLGLVAVFGLGYVLTRRTYVLRLDDEGYRVRLIRGAGVTTARWKDVEEVAAASPRGIACLVLRLRDGRTTTIPVAAVAADREELARDVRDRARRGEGLRPL</sequence>
<reference evidence="2 3" key="1">
    <citation type="journal article" date="2019" name="Int. J. Syst. Evol. Microbiol.">
        <title>The Global Catalogue of Microorganisms (GCM) 10K type strain sequencing project: providing services to taxonomists for standard genome sequencing and annotation.</title>
        <authorList>
            <consortium name="The Broad Institute Genomics Platform"/>
            <consortium name="The Broad Institute Genome Sequencing Center for Infectious Disease"/>
            <person name="Wu L."/>
            <person name="Ma J."/>
        </authorList>
    </citation>
    <scope>NUCLEOTIDE SEQUENCE [LARGE SCALE GENOMIC DNA]</scope>
    <source>
        <strain evidence="2 3">JCM 16022</strain>
    </source>
</reference>
<keyword evidence="3" id="KW-1185">Reference proteome</keyword>
<comment type="caution">
    <text evidence="2">The sequence shown here is derived from an EMBL/GenBank/DDBJ whole genome shotgun (WGS) entry which is preliminary data.</text>
</comment>
<keyword evidence="1" id="KW-0812">Transmembrane</keyword>
<organism evidence="2 3">
    <name type="scientific">Nocardioides koreensis</name>
    <dbReference type="NCBI Taxonomy" id="433651"/>
    <lineage>
        <taxon>Bacteria</taxon>
        <taxon>Bacillati</taxon>
        <taxon>Actinomycetota</taxon>
        <taxon>Actinomycetes</taxon>
        <taxon>Propionibacteriales</taxon>
        <taxon>Nocardioidaceae</taxon>
        <taxon>Nocardioides</taxon>
    </lineage>
</organism>
<feature type="transmembrane region" description="Helical" evidence="1">
    <location>
        <begin position="21"/>
        <end position="41"/>
    </location>
</feature>
<evidence type="ECO:0008006" key="4">
    <source>
        <dbReference type="Google" id="ProtNLM"/>
    </source>
</evidence>
<feature type="transmembrane region" description="Helical" evidence="1">
    <location>
        <begin position="47"/>
        <end position="66"/>
    </location>
</feature>
<keyword evidence="1" id="KW-0472">Membrane</keyword>
<gene>
    <name evidence="2" type="ORF">GCM10009844_10220</name>
</gene>
<name>A0ABN2ZDE2_9ACTN</name>
<dbReference type="EMBL" id="BAAAQR010000002">
    <property type="protein sequence ID" value="GAA2140529.1"/>
    <property type="molecule type" value="Genomic_DNA"/>
</dbReference>
<evidence type="ECO:0000256" key="1">
    <source>
        <dbReference type="SAM" id="Phobius"/>
    </source>
</evidence>
<dbReference type="RefSeq" id="WP_344148571.1">
    <property type="nucleotide sequence ID" value="NZ_BAAAQR010000002.1"/>
</dbReference>
<dbReference type="Proteomes" id="UP001501771">
    <property type="component" value="Unassembled WGS sequence"/>
</dbReference>
<evidence type="ECO:0000313" key="3">
    <source>
        <dbReference type="Proteomes" id="UP001501771"/>
    </source>
</evidence>